<dbReference type="InterPro" id="IPR003583">
    <property type="entry name" value="Hlx-hairpin-Hlx_DNA-bd_motif"/>
</dbReference>
<feature type="domain" description="Helix-hairpin-helix DNA-binding motif class 1" evidence="7">
    <location>
        <begin position="73"/>
        <end position="92"/>
    </location>
</feature>
<keyword evidence="4 6" id="KW-0233">DNA recombination</keyword>
<dbReference type="Gene3D" id="1.10.150.20">
    <property type="entry name" value="5' to 3' exonuclease, C-terminal subdomain"/>
    <property type="match status" value="1"/>
</dbReference>
<dbReference type="GO" id="GO:0006281">
    <property type="term" value="P:DNA repair"/>
    <property type="evidence" value="ECO:0007669"/>
    <property type="project" value="UniProtKB-UniRule"/>
</dbReference>
<dbReference type="GO" id="GO:0005737">
    <property type="term" value="C:cytoplasm"/>
    <property type="evidence" value="ECO:0007669"/>
    <property type="project" value="UniProtKB-SubCell"/>
</dbReference>
<evidence type="ECO:0000256" key="3">
    <source>
        <dbReference type="ARBA" id="ARBA00023125"/>
    </source>
</evidence>
<dbReference type="SUPFAM" id="SSF50249">
    <property type="entry name" value="Nucleic acid-binding proteins"/>
    <property type="match status" value="1"/>
</dbReference>
<dbReference type="GO" id="GO:0006310">
    <property type="term" value="P:DNA recombination"/>
    <property type="evidence" value="ECO:0007669"/>
    <property type="project" value="UniProtKB-UniRule"/>
</dbReference>
<comment type="domain">
    <text evidence="6">Has three domains with a flexible linker between the domains II and III and assumes an 'L' shape. Domain III is highly mobile and contacts RuvB.</text>
</comment>
<dbReference type="Pfam" id="PF01330">
    <property type="entry name" value="RuvA_N"/>
    <property type="match status" value="1"/>
</dbReference>
<name>N6YMG1_9RHOO</name>
<dbReference type="Gene3D" id="2.40.50.140">
    <property type="entry name" value="Nucleic acid-binding proteins"/>
    <property type="match status" value="1"/>
</dbReference>
<keyword evidence="8" id="KW-0547">Nucleotide-binding</keyword>
<dbReference type="Pfam" id="PF07499">
    <property type="entry name" value="RuvA_C"/>
    <property type="match status" value="1"/>
</dbReference>
<keyword evidence="5 6" id="KW-0234">DNA repair</keyword>
<dbReference type="InterPro" id="IPR010994">
    <property type="entry name" value="RuvA_2-like"/>
</dbReference>
<comment type="subcellular location">
    <subcellularLocation>
        <location evidence="6">Cytoplasm</location>
    </subcellularLocation>
</comment>
<accession>N6YMG1</accession>
<dbReference type="OrthoDB" id="5293449at2"/>
<dbReference type="NCBIfam" id="TIGR00084">
    <property type="entry name" value="ruvA"/>
    <property type="match status" value="1"/>
</dbReference>
<dbReference type="SUPFAM" id="SSF46929">
    <property type="entry name" value="DNA helicase RuvA subunit, C-terminal domain"/>
    <property type="match status" value="1"/>
</dbReference>
<keyword evidence="9" id="KW-1185">Reference proteome</keyword>
<dbReference type="InterPro" id="IPR036267">
    <property type="entry name" value="RuvA_C_sf"/>
</dbReference>
<dbReference type="AlphaFoldDB" id="N6YMG1"/>
<dbReference type="InterPro" id="IPR013849">
    <property type="entry name" value="DNA_helicase_Holl-junc_RuvA_I"/>
</dbReference>
<proteinExistence type="inferred from homology"/>
<evidence type="ECO:0000313" key="8">
    <source>
        <dbReference type="EMBL" id="ENO95501.1"/>
    </source>
</evidence>
<evidence type="ECO:0000256" key="6">
    <source>
        <dbReference type="HAMAP-Rule" id="MF_00031"/>
    </source>
</evidence>
<feature type="domain" description="Helix-hairpin-helix DNA-binding motif class 1" evidence="7">
    <location>
        <begin position="108"/>
        <end position="127"/>
    </location>
</feature>
<evidence type="ECO:0000256" key="2">
    <source>
        <dbReference type="ARBA" id="ARBA00022763"/>
    </source>
</evidence>
<dbReference type="InterPro" id="IPR011114">
    <property type="entry name" value="RuvA_C"/>
</dbReference>
<dbReference type="GO" id="GO:0000400">
    <property type="term" value="F:four-way junction DNA binding"/>
    <property type="evidence" value="ECO:0007669"/>
    <property type="project" value="UniProtKB-UniRule"/>
</dbReference>
<dbReference type="GO" id="GO:0009379">
    <property type="term" value="C:Holliday junction helicase complex"/>
    <property type="evidence" value="ECO:0007669"/>
    <property type="project" value="InterPro"/>
</dbReference>
<feature type="region of interest" description="Domain I" evidence="6">
    <location>
        <begin position="1"/>
        <end position="64"/>
    </location>
</feature>
<comment type="function">
    <text evidence="6">The RuvA-RuvB-RuvC complex processes Holliday junction (HJ) DNA during genetic recombination and DNA repair, while the RuvA-RuvB complex plays an important role in the rescue of blocked DNA replication forks via replication fork reversal (RFR). RuvA specifically binds to HJ cruciform DNA, conferring on it an open structure. The RuvB hexamer acts as an ATP-dependent pump, pulling dsDNA into and through the RuvAB complex. HJ branch migration allows RuvC to scan DNA until it finds its consensus sequence, where it cleaves and resolves the cruciform DNA.</text>
</comment>
<evidence type="ECO:0000256" key="4">
    <source>
        <dbReference type="ARBA" id="ARBA00023172"/>
    </source>
</evidence>
<sequence length="199" mass="20932">MIGRITGTLLEKNPPQILVDVHGVGYEIDVPMSTFYNLPASGGAVSLHTHFVVREDGHFLFGFATDEERATFRQLLKVSGVGARMALAVLSGLSVNDLAQAVALQEAGRLVKIPGIGKKTAERLLLELRDKLGKGLPNMAGVRLAAAPGAAPDAKSDILNALLALGYNEREALAAMKGLAEDVGVSDGIRQALKALSKP</sequence>
<dbReference type="CDD" id="cd14332">
    <property type="entry name" value="UBA_RuvA_C"/>
    <property type="match status" value="1"/>
</dbReference>
<evidence type="ECO:0000256" key="1">
    <source>
        <dbReference type="ARBA" id="ARBA00022490"/>
    </source>
</evidence>
<dbReference type="Gene3D" id="1.10.8.10">
    <property type="entry name" value="DNA helicase RuvA subunit, C-terminal domain"/>
    <property type="match status" value="1"/>
</dbReference>
<comment type="caution">
    <text evidence="6">Lacks conserved residue(s) required for the propagation of feature annotation.</text>
</comment>
<protein>
    <recommendedName>
        <fullName evidence="6">Holliday junction branch migration complex subunit RuvA</fullName>
    </recommendedName>
</protein>
<keyword evidence="3 6" id="KW-0238">DNA-binding</keyword>
<evidence type="ECO:0000256" key="5">
    <source>
        <dbReference type="ARBA" id="ARBA00023204"/>
    </source>
</evidence>
<organism evidence="8 9">
    <name type="scientific">Thauera phenylacetica B4P</name>
    <dbReference type="NCBI Taxonomy" id="1234382"/>
    <lineage>
        <taxon>Bacteria</taxon>
        <taxon>Pseudomonadati</taxon>
        <taxon>Pseudomonadota</taxon>
        <taxon>Betaproteobacteria</taxon>
        <taxon>Rhodocyclales</taxon>
        <taxon>Zoogloeaceae</taxon>
        <taxon>Thauera</taxon>
    </lineage>
</organism>
<dbReference type="GO" id="GO:0009378">
    <property type="term" value="F:four-way junction helicase activity"/>
    <property type="evidence" value="ECO:0007669"/>
    <property type="project" value="InterPro"/>
</dbReference>
<feature type="region of interest" description="Domain III" evidence="6">
    <location>
        <begin position="150"/>
        <end position="199"/>
    </location>
</feature>
<dbReference type="GO" id="GO:0005524">
    <property type="term" value="F:ATP binding"/>
    <property type="evidence" value="ECO:0007669"/>
    <property type="project" value="InterPro"/>
</dbReference>
<keyword evidence="8" id="KW-0347">Helicase</keyword>
<dbReference type="SMART" id="SM00278">
    <property type="entry name" value="HhH1"/>
    <property type="match status" value="2"/>
</dbReference>
<dbReference type="HAMAP" id="MF_00031">
    <property type="entry name" value="DNA_HJ_migration_RuvA"/>
    <property type="match status" value="1"/>
</dbReference>
<comment type="similarity">
    <text evidence="6">Belongs to the RuvA family.</text>
</comment>
<comment type="subunit">
    <text evidence="6">Homotetramer. Forms an RuvA(8)-RuvB(12)-Holliday junction (HJ) complex. HJ DNA is sandwiched between 2 RuvA tetramers; dsDNA enters through RuvA and exits via RuvB. An RuvB hexamer assembles on each DNA strand where it exits the tetramer. Each RuvB hexamer is contacted by two RuvA subunits (via domain III) on 2 adjacent RuvB subunits; this complex drives branch migration. In the full resolvosome a probable DNA-RuvA(4)-RuvB(12)-RuvC(2) complex forms which resolves the HJ.</text>
</comment>
<comment type="caution">
    <text evidence="8">The sequence shown here is derived from an EMBL/GenBank/DDBJ whole genome shotgun (WGS) entry which is preliminary data.</text>
</comment>
<dbReference type="SUPFAM" id="SSF47781">
    <property type="entry name" value="RuvA domain 2-like"/>
    <property type="match status" value="1"/>
</dbReference>
<dbReference type="RefSeq" id="WP_004374645.1">
    <property type="nucleotide sequence ID" value="NZ_AMXF01000209.1"/>
</dbReference>
<evidence type="ECO:0000313" key="9">
    <source>
        <dbReference type="Proteomes" id="UP000013047"/>
    </source>
</evidence>
<keyword evidence="2 6" id="KW-0227">DNA damage</keyword>
<evidence type="ECO:0000259" key="7">
    <source>
        <dbReference type="SMART" id="SM00278"/>
    </source>
</evidence>
<dbReference type="GO" id="GO:0048476">
    <property type="term" value="C:Holliday junction resolvase complex"/>
    <property type="evidence" value="ECO:0007669"/>
    <property type="project" value="UniProtKB-UniRule"/>
</dbReference>
<dbReference type="EMBL" id="AMXF01000209">
    <property type="protein sequence ID" value="ENO95501.1"/>
    <property type="molecule type" value="Genomic_DNA"/>
</dbReference>
<dbReference type="InterPro" id="IPR000085">
    <property type="entry name" value="RuvA"/>
</dbReference>
<dbReference type="Proteomes" id="UP000013047">
    <property type="component" value="Unassembled WGS sequence"/>
</dbReference>
<keyword evidence="8" id="KW-0378">Hydrolase</keyword>
<keyword evidence="1 6" id="KW-0963">Cytoplasm</keyword>
<gene>
    <name evidence="6 8" type="primary">ruvA</name>
    <name evidence="8" type="ORF">C667_18686</name>
</gene>
<dbReference type="InterPro" id="IPR012340">
    <property type="entry name" value="NA-bd_OB-fold"/>
</dbReference>
<reference evidence="8 9" key="1">
    <citation type="submission" date="2012-09" db="EMBL/GenBank/DDBJ databases">
        <title>Draft Genome Sequences of 6 Strains from Genus Thauera.</title>
        <authorList>
            <person name="Liu B."/>
            <person name="Shapleigh J.P."/>
            <person name="Frostegard A.H."/>
        </authorList>
    </citation>
    <scope>NUCLEOTIDE SEQUENCE [LARGE SCALE GENOMIC DNA]</scope>
    <source>
        <strain evidence="8 9">B4P</strain>
    </source>
</reference>
<keyword evidence="8" id="KW-0067">ATP-binding</keyword>
<dbReference type="Pfam" id="PF14520">
    <property type="entry name" value="HHH_5"/>
    <property type="match status" value="1"/>
</dbReference>